<keyword evidence="1" id="KW-0812">Transmembrane</keyword>
<dbReference type="RefSeq" id="WP_326086329.1">
    <property type="nucleotide sequence ID" value="NZ_JARLKZ010000004.1"/>
</dbReference>
<proteinExistence type="predicted"/>
<name>A0ABU6GHS6_9BACL</name>
<comment type="caution">
    <text evidence="3">The sequence shown here is derived from an EMBL/GenBank/DDBJ whole genome shotgun (WGS) entry which is preliminary data.</text>
</comment>
<dbReference type="EMBL" id="JARLKZ010000004">
    <property type="protein sequence ID" value="MEC0239286.1"/>
    <property type="molecule type" value="Genomic_DNA"/>
</dbReference>
<evidence type="ECO:0000259" key="2">
    <source>
        <dbReference type="Pfam" id="PF14285"/>
    </source>
</evidence>
<protein>
    <submittedName>
        <fullName evidence="3">DUF4367 domain-containing protein</fullName>
    </submittedName>
</protein>
<accession>A0ABU6GHS6</accession>
<feature type="transmembrane region" description="Helical" evidence="1">
    <location>
        <begin position="60"/>
        <end position="80"/>
    </location>
</feature>
<evidence type="ECO:0000313" key="4">
    <source>
        <dbReference type="Proteomes" id="UP001344632"/>
    </source>
</evidence>
<organism evidence="3 4">
    <name type="scientific">Paenibacillus dokdonensis</name>
    <dbReference type="NCBI Taxonomy" id="2567944"/>
    <lineage>
        <taxon>Bacteria</taxon>
        <taxon>Bacillati</taxon>
        <taxon>Bacillota</taxon>
        <taxon>Bacilli</taxon>
        <taxon>Bacillales</taxon>
        <taxon>Paenibacillaceae</taxon>
        <taxon>Paenibacillus</taxon>
    </lineage>
</organism>
<feature type="domain" description="DUF4367" evidence="2">
    <location>
        <begin position="230"/>
        <end position="338"/>
    </location>
</feature>
<dbReference type="InterPro" id="IPR025377">
    <property type="entry name" value="DUF4367"/>
</dbReference>
<evidence type="ECO:0000256" key="1">
    <source>
        <dbReference type="SAM" id="Phobius"/>
    </source>
</evidence>
<keyword evidence="1" id="KW-1133">Transmembrane helix</keyword>
<evidence type="ECO:0000313" key="3">
    <source>
        <dbReference type="EMBL" id="MEC0239286.1"/>
    </source>
</evidence>
<dbReference type="Pfam" id="PF14285">
    <property type="entry name" value="DUF4367"/>
    <property type="match status" value="1"/>
</dbReference>
<reference evidence="3 4" key="1">
    <citation type="submission" date="2023-03" db="EMBL/GenBank/DDBJ databases">
        <title>Bacillus Genome Sequencing.</title>
        <authorList>
            <person name="Dunlap C."/>
        </authorList>
    </citation>
    <scope>NUCLEOTIDE SEQUENCE [LARGE SCALE GENOMIC DNA]</scope>
    <source>
        <strain evidence="3 4">BD-525</strain>
    </source>
</reference>
<sequence length="342" mass="39492">MHELQLSVEDKSLRQMGGVPLAEDPVIRDFDVTDKVMDRVYKMGGWKQRFAARFHLRPRIAITSLILLVIMGASVTGYAASQYLEFRNSQGEVVLKTAKQQETTAFIKSYSELLGTYSQKVRDQLQQGEYAAYYIKDDVINKADIANPIKFEYKWVEYRSFGSLQNEIKRTKAPALNEPSHLPTGYHFDFGYVYPSYQYPMPSTNPDYLKLKDELIRQSNSAAKGEKVFMKKLSWQQADFTLARYVKGSDYMIVTVRNLQPDSRMTVFQNDQDTAEKVSMKGTDAYYIKSSDKTKQSTYASKNRLGWRDDQHNLYYEIYDNLGSKLTKQDFVQLAEDMIASH</sequence>
<keyword evidence="4" id="KW-1185">Reference proteome</keyword>
<gene>
    <name evidence="3" type="ORF">P4H66_05370</name>
</gene>
<keyword evidence="1" id="KW-0472">Membrane</keyword>
<dbReference type="Proteomes" id="UP001344632">
    <property type="component" value="Unassembled WGS sequence"/>
</dbReference>